<dbReference type="SUPFAM" id="SSF56112">
    <property type="entry name" value="Protein kinase-like (PK-like)"/>
    <property type="match status" value="1"/>
</dbReference>
<keyword evidence="4 5" id="KW-0067">ATP-binding</keyword>
<reference evidence="7" key="1">
    <citation type="submission" date="2021-03" db="EMBL/GenBank/DDBJ databases">
        <title>Acanthopleuribacteraceae sp. M133.</title>
        <authorList>
            <person name="Wang G."/>
        </authorList>
    </citation>
    <scope>NUCLEOTIDE SEQUENCE</scope>
    <source>
        <strain evidence="7">M133</strain>
    </source>
</reference>
<evidence type="ECO:0000256" key="5">
    <source>
        <dbReference type="PROSITE-ProRule" id="PRU10141"/>
    </source>
</evidence>
<dbReference type="AlphaFoldDB" id="A0A8A4TLB3"/>
<evidence type="ECO:0000313" key="8">
    <source>
        <dbReference type="Proteomes" id="UP000663929"/>
    </source>
</evidence>
<dbReference type="PANTHER" id="PTHR43289">
    <property type="entry name" value="MITOGEN-ACTIVATED PROTEIN KINASE KINASE KINASE 20-RELATED"/>
    <property type="match status" value="1"/>
</dbReference>
<organism evidence="7 8">
    <name type="scientific">Sulfidibacter corallicola</name>
    <dbReference type="NCBI Taxonomy" id="2818388"/>
    <lineage>
        <taxon>Bacteria</taxon>
        <taxon>Pseudomonadati</taxon>
        <taxon>Acidobacteriota</taxon>
        <taxon>Holophagae</taxon>
        <taxon>Acanthopleuribacterales</taxon>
        <taxon>Acanthopleuribacteraceae</taxon>
        <taxon>Sulfidibacter</taxon>
    </lineage>
</organism>
<dbReference type="InterPro" id="IPR017441">
    <property type="entry name" value="Protein_kinase_ATP_BS"/>
</dbReference>
<dbReference type="CDD" id="cd14014">
    <property type="entry name" value="STKc_PknB_like"/>
    <property type="match status" value="1"/>
</dbReference>
<dbReference type="InterPro" id="IPR008271">
    <property type="entry name" value="Ser/Thr_kinase_AS"/>
</dbReference>
<dbReference type="GO" id="GO:0004674">
    <property type="term" value="F:protein serine/threonine kinase activity"/>
    <property type="evidence" value="ECO:0007669"/>
    <property type="project" value="TreeGrafter"/>
</dbReference>
<dbReference type="PROSITE" id="PS00108">
    <property type="entry name" value="PROTEIN_KINASE_ST"/>
    <property type="match status" value="1"/>
</dbReference>
<evidence type="ECO:0000256" key="3">
    <source>
        <dbReference type="ARBA" id="ARBA00022777"/>
    </source>
</evidence>
<dbReference type="SMART" id="SM00220">
    <property type="entry name" value="S_TKc"/>
    <property type="match status" value="1"/>
</dbReference>
<evidence type="ECO:0000256" key="4">
    <source>
        <dbReference type="ARBA" id="ARBA00022840"/>
    </source>
</evidence>
<dbReference type="GO" id="GO:0005524">
    <property type="term" value="F:ATP binding"/>
    <property type="evidence" value="ECO:0007669"/>
    <property type="project" value="UniProtKB-UniRule"/>
</dbReference>
<dbReference type="Pfam" id="PF00069">
    <property type="entry name" value="Pkinase"/>
    <property type="match status" value="1"/>
</dbReference>
<sequence length="1178" mass="130989">MNHQCGRYSIIRPLGTGGMGEVFLARDPVSNREVAVKVLKEAGDLNKKLFLKEVKLAASLNHENIVTIHDAGDEKDQVYVCMEYIRGETLKQKLARESALDRELALRILTQIADALDYAHRQGIVHGDLKPANIMVQGDLKVKIIDFGVARGGHSAVTHVSDQPVYMGTVEYSSPEQLLGNTLDGRADLYALGILAHELLWGMRPQLVPDTKALTPHAHAAAPRTYDDGIDDFFLRALHPKPVSRFENGKTFVRALEKALSGHDRSDYCFVGTGSWPQAKQPENSRRSRPFGWKPDRRRILETAIAVLGIVVALWGMWYQVETKEEGVDPLSKLPSLRDVKGSIFLGDDPAEYVTVALIGVDRLDNSRSLEPHHHGHFRFDQVNISGPVMLTIEILGYYPQTVVLPESGKIMLQPEQLRRRPTLPPVDIVGHITVSGTPPTRALIRILEAESLDQQMLEKRDGGRFSFTAVRGLREQLRLGILVNDCSRELFRTLPFRPNVPIDIDLSLDEHCREVEQTSSWGDFSGPIPVALLGFQNLTGDEDRDWIGDSLLSMLPIQLGAAGRFKTVSREDTALYEKHDLTQLRKDDLDVFDLDRIRETLCAELVLYGNYQRSTSGELFLSFCLRETKTAAYHSRYTVSVPTEHMDHIDKLVVETDALVRKELGLPPVSAEQQVQVLSAFSNHEAKRFYALGSRALREFKPFQARAHYQKAVDSDPKFALGFLGLSQACSALGFAEEAADFAEKGFMLSKALDQKQLNGVWVSLQGRFLETTLQWEKAVDYYTVLWQTSVHNDRPDGDHGLSLVRAQLGGGMPDKALATLDAIKSHDRNFSTVLRIRLALERALAHGRMGAFEEQERTASLILRDLDDGSVGGLNTAPFRARVELLLCAARVMGGGAQDQSWQQHCDLAAQIYQDIGDTNALAKVKSIKGVGLGYNNDHFSALAAFQQAEALFHDIGNPRGRIEQLSNIALTHSILRDLDGTQRASNKAIELAKQLSAKGLLAHLYLNTAGTYLELNAFDLAEAMYTAAIGSYKRLGTPLYVGIAQAGMGYLYHNESVALIARGEKALARKRLSRAAHFYRLGLESGCLHEPDTLFFADNLLRYARLLHDLDRGEHAADVLAFARLRYDLLKNEVREQQLLQSIEESLNGPDAAPNWVAVLLPGDEEAGERYVCGK</sequence>
<feature type="domain" description="Protein kinase" evidence="6">
    <location>
        <begin position="8"/>
        <end position="260"/>
    </location>
</feature>
<dbReference type="Proteomes" id="UP000663929">
    <property type="component" value="Chromosome"/>
</dbReference>
<feature type="binding site" evidence="5">
    <location>
        <position position="37"/>
    </location>
    <ligand>
        <name>ATP</name>
        <dbReference type="ChEBI" id="CHEBI:30616"/>
    </ligand>
</feature>
<dbReference type="Gene3D" id="1.25.40.10">
    <property type="entry name" value="Tetratricopeptide repeat domain"/>
    <property type="match status" value="2"/>
</dbReference>
<name>A0A8A4TLB3_SULCO</name>
<dbReference type="PROSITE" id="PS00107">
    <property type="entry name" value="PROTEIN_KINASE_ATP"/>
    <property type="match status" value="1"/>
</dbReference>
<dbReference type="Gene3D" id="3.30.200.20">
    <property type="entry name" value="Phosphorylase Kinase, domain 1"/>
    <property type="match status" value="1"/>
</dbReference>
<dbReference type="InterPro" id="IPR011990">
    <property type="entry name" value="TPR-like_helical_dom_sf"/>
</dbReference>
<dbReference type="PANTHER" id="PTHR43289:SF6">
    <property type="entry name" value="SERINE_THREONINE-PROTEIN KINASE NEKL-3"/>
    <property type="match status" value="1"/>
</dbReference>
<dbReference type="KEGG" id="scor:J3U87_34610"/>
<evidence type="ECO:0000313" key="7">
    <source>
        <dbReference type="EMBL" id="QTD50746.1"/>
    </source>
</evidence>
<dbReference type="SUPFAM" id="SSF48452">
    <property type="entry name" value="TPR-like"/>
    <property type="match status" value="2"/>
</dbReference>
<dbReference type="Gene3D" id="1.10.510.10">
    <property type="entry name" value="Transferase(Phosphotransferase) domain 1"/>
    <property type="match status" value="1"/>
</dbReference>
<dbReference type="InterPro" id="IPR011009">
    <property type="entry name" value="Kinase-like_dom_sf"/>
</dbReference>
<dbReference type="EMBL" id="CP071793">
    <property type="protein sequence ID" value="QTD50746.1"/>
    <property type="molecule type" value="Genomic_DNA"/>
</dbReference>
<keyword evidence="2 5" id="KW-0547">Nucleotide-binding</keyword>
<evidence type="ECO:0000256" key="2">
    <source>
        <dbReference type="ARBA" id="ARBA00022741"/>
    </source>
</evidence>
<protein>
    <submittedName>
        <fullName evidence="7">Protein kinase</fullName>
    </submittedName>
</protein>
<keyword evidence="3 7" id="KW-0418">Kinase</keyword>
<evidence type="ECO:0000259" key="6">
    <source>
        <dbReference type="PROSITE" id="PS50011"/>
    </source>
</evidence>
<keyword evidence="1" id="KW-0808">Transferase</keyword>
<accession>A0A8A4TLB3</accession>
<gene>
    <name evidence="7" type="ORF">J3U87_34610</name>
</gene>
<proteinExistence type="predicted"/>
<evidence type="ECO:0000256" key="1">
    <source>
        <dbReference type="ARBA" id="ARBA00022679"/>
    </source>
</evidence>
<dbReference type="InterPro" id="IPR000719">
    <property type="entry name" value="Prot_kinase_dom"/>
</dbReference>
<keyword evidence="8" id="KW-1185">Reference proteome</keyword>
<dbReference type="PROSITE" id="PS50011">
    <property type="entry name" value="PROTEIN_KINASE_DOM"/>
    <property type="match status" value="1"/>
</dbReference>
<dbReference type="RefSeq" id="WP_237380698.1">
    <property type="nucleotide sequence ID" value="NZ_CP071793.1"/>
</dbReference>